<evidence type="ECO:0000313" key="9">
    <source>
        <dbReference type="Proteomes" id="UP000193685"/>
    </source>
</evidence>
<evidence type="ECO:0000256" key="1">
    <source>
        <dbReference type="ARBA" id="ARBA00004167"/>
    </source>
</evidence>
<dbReference type="SMART" id="SM00321">
    <property type="entry name" value="WSC"/>
    <property type="match status" value="3"/>
</dbReference>
<dbReference type="OrthoDB" id="5985073at2759"/>
<feature type="domain" description="WSC" evidence="7">
    <location>
        <begin position="142"/>
        <end position="231"/>
    </location>
</feature>
<protein>
    <submittedName>
        <fullName evidence="8">WSC domain-domain-containing protein</fullName>
    </submittedName>
</protein>
<feature type="domain" description="WSC" evidence="7">
    <location>
        <begin position="239"/>
        <end position="329"/>
    </location>
</feature>
<evidence type="ECO:0000259" key="7">
    <source>
        <dbReference type="PROSITE" id="PS51212"/>
    </source>
</evidence>
<dbReference type="PANTHER" id="PTHR24269:SF16">
    <property type="entry name" value="PROTEIN SLG1"/>
    <property type="match status" value="1"/>
</dbReference>
<evidence type="ECO:0000256" key="5">
    <source>
        <dbReference type="ARBA" id="ARBA00023136"/>
    </source>
</evidence>
<gene>
    <name evidence="8" type="ORF">BCR37DRAFT_385873</name>
</gene>
<evidence type="ECO:0000313" key="8">
    <source>
        <dbReference type="EMBL" id="ORY85433.1"/>
    </source>
</evidence>
<dbReference type="Pfam" id="PF01822">
    <property type="entry name" value="WSC"/>
    <property type="match status" value="3"/>
</dbReference>
<dbReference type="OMA" id="MEYSHEC"/>
<keyword evidence="3" id="KW-0732">Signal</keyword>
<dbReference type="PANTHER" id="PTHR24269">
    <property type="entry name" value="KREMEN PROTEIN"/>
    <property type="match status" value="1"/>
</dbReference>
<evidence type="ECO:0000256" key="4">
    <source>
        <dbReference type="ARBA" id="ARBA00022989"/>
    </source>
</evidence>
<proteinExistence type="predicted"/>
<feature type="domain" description="WSC" evidence="7">
    <location>
        <begin position="48"/>
        <end position="141"/>
    </location>
</feature>
<sequence>MGVSRQTPANNDVCHDMPALPASTFAVAVSSPSSTPSSIQTVNGKQYFTTNVGCYSDDYPKSRVLSGKSYSEPTYNTLYRCAEFCADHGFAVSGAEYGQECYCGNSLPPTQLDSSACDFPCSAKPDEICGGNNALSIQSITFVQSLGCYEDQINYRSLNGASFSAPDMSIEKCAGLCQGFTNYGVEYSNECYCGNGLRLGPTAAANCNMACSGSPNEICGGSNALSVYGAPVVASDVNNVTSIGCFTDFYPQSRVLDGANTASDEMTEAVCSAFCAQRAFTLFGTEFGRECFCGNTLPTVSSSGCTQSCAGDSSEICGGSNAISVYYYNANGAPIGLPVSSSAVVVSSTASTFSSASVVAPASSTSIASSSSAEAVVSSSTSSSSVVDTTSAAVTTSTTVNAITTSETPIASTTSTESLAASTTAEVLHFCYNHV</sequence>
<evidence type="ECO:0000256" key="6">
    <source>
        <dbReference type="ARBA" id="ARBA00023180"/>
    </source>
</evidence>
<dbReference type="InterPro" id="IPR051836">
    <property type="entry name" value="Kremen_rcpt"/>
</dbReference>
<dbReference type="PROSITE" id="PS51212">
    <property type="entry name" value="WSC"/>
    <property type="match status" value="3"/>
</dbReference>
<dbReference type="AlphaFoldDB" id="A0A1Y2FN79"/>
<dbReference type="RefSeq" id="XP_040726915.1">
    <property type="nucleotide sequence ID" value="XM_040870395.1"/>
</dbReference>
<dbReference type="InterPro" id="IPR002889">
    <property type="entry name" value="WSC_carb-bd"/>
</dbReference>
<keyword evidence="2" id="KW-0812">Transmembrane</keyword>
<keyword evidence="9" id="KW-1185">Reference proteome</keyword>
<organism evidence="8 9">
    <name type="scientific">Protomyces lactucae-debilis</name>
    <dbReference type="NCBI Taxonomy" id="2754530"/>
    <lineage>
        <taxon>Eukaryota</taxon>
        <taxon>Fungi</taxon>
        <taxon>Dikarya</taxon>
        <taxon>Ascomycota</taxon>
        <taxon>Taphrinomycotina</taxon>
        <taxon>Taphrinomycetes</taxon>
        <taxon>Taphrinales</taxon>
        <taxon>Protomycetaceae</taxon>
        <taxon>Protomyces</taxon>
    </lineage>
</organism>
<dbReference type="GO" id="GO:0005886">
    <property type="term" value="C:plasma membrane"/>
    <property type="evidence" value="ECO:0007669"/>
    <property type="project" value="TreeGrafter"/>
</dbReference>
<dbReference type="STRING" id="56484.A0A1Y2FN79"/>
<dbReference type="EMBL" id="MCFI01000004">
    <property type="protein sequence ID" value="ORY85433.1"/>
    <property type="molecule type" value="Genomic_DNA"/>
</dbReference>
<comment type="caution">
    <text evidence="8">The sequence shown here is derived from an EMBL/GenBank/DDBJ whole genome shotgun (WGS) entry which is preliminary data.</text>
</comment>
<comment type="subcellular location">
    <subcellularLocation>
        <location evidence="1">Membrane</location>
        <topology evidence="1">Single-pass membrane protein</topology>
    </subcellularLocation>
</comment>
<keyword evidence="6" id="KW-0325">Glycoprotein</keyword>
<name>A0A1Y2FN79_PROLT</name>
<keyword evidence="5" id="KW-0472">Membrane</keyword>
<evidence type="ECO:0000256" key="3">
    <source>
        <dbReference type="ARBA" id="ARBA00022729"/>
    </source>
</evidence>
<dbReference type="GeneID" id="63786994"/>
<reference evidence="8 9" key="1">
    <citation type="submission" date="2016-07" db="EMBL/GenBank/DDBJ databases">
        <title>Pervasive Adenine N6-methylation of Active Genes in Fungi.</title>
        <authorList>
            <consortium name="DOE Joint Genome Institute"/>
            <person name="Mondo S.J."/>
            <person name="Dannebaum R.O."/>
            <person name="Kuo R.C."/>
            <person name="Labutti K."/>
            <person name="Haridas S."/>
            <person name="Kuo A."/>
            <person name="Salamov A."/>
            <person name="Ahrendt S.R."/>
            <person name="Lipzen A."/>
            <person name="Sullivan W."/>
            <person name="Andreopoulos W.B."/>
            <person name="Clum A."/>
            <person name="Lindquist E."/>
            <person name="Daum C."/>
            <person name="Ramamoorthy G.K."/>
            <person name="Gryganskyi A."/>
            <person name="Culley D."/>
            <person name="Magnuson J.K."/>
            <person name="James T.Y."/>
            <person name="O'Malley M.A."/>
            <person name="Stajich J.E."/>
            <person name="Spatafora J.W."/>
            <person name="Visel A."/>
            <person name="Grigoriev I.V."/>
        </authorList>
    </citation>
    <scope>NUCLEOTIDE SEQUENCE [LARGE SCALE GENOMIC DNA]</scope>
    <source>
        <strain evidence="8 9">12-1054</strain>
    </source>
</reference>
<keyword evidence="4" id="KW-1133">Transmembrane helix</keyword>
<dbReference type="Proteomes" id="UP000193685">
    <property type="component" value="Unassembled WGS sequence"/>
</dbReference>
<evidence type="ECO:0000256" key="2">
    <source>
        <dbReference type="ARBA" id="ARBA00022692"/>
    </source>
</evidence>
<accession>A0A1Y2FN79</accession>